<dbReference type="Gene3D" id="1.10.510.10">
    <property type="entry name" value="Transferase(Phosphotransferase) domain 1"/>
    <property type="match status" value="1"/>
</dbReference>
<organism evidence="1 2">
    <name type="scientific">Tetranychus urticae</name>
    <name type="common">Two-spotted spider mite</name>
    <dbReference type="NCBI Taxonomy" id="32264"/>
    <lineage>
        <taxon>Eukaryota</taxon>
        <taxon>Metazoa</taxon>
        <taxon>Ecdysozoa</taxon>
        <taxon>Arthropoda</taxon>
        <taxon>Chelicerata</taxon>
        <taxon>Arachnida</taxon>
        <taxon>Acari</taxon>
        <taxon>Acariformes</taxon>
        <taxon>Trombidiformes</taxon>
        <taxon>Prostigmata</taxon>
        <taxon>Eleutherengona</taxon>
        <taxon>Raphignathae</taxon>
        <taxon>Tetranychoidea</taxon>
        <taxon>Tetranychidae</taxon>
        <taxon>Tetranychus</taxon>
    </lineage>
</organism>
<dbReference type="EnsemblMetazoa" id="tetur04g05950.1">
    <property type="protein sequence ID" value="tetur04g05950.1"/>
    <property type="gene ID" value="tetur04g05950"/>
</dbReference>
<dbReference type="Proteomes" id="UP000015104">
    <property type="component" value="Unassembled WGS sequence"/>
</dbReference>
<keyword evidence="2" id="KW-1185">Reference proteome</keyword>
<accession>T1K2Q7</accession>
<evidence type="ECO:0000313" key="2">
    <source>
        <dbReference type="Proteomes" id="UP000015104"/>
    </source>
</evidence>
<reference evidence="1" key="2">
    <citation type="submission" date="2015-06" db="UniProtKB">
        <authorList>
            <consortium name="EnsemblMetazoa"/>
        </authorList>
    </citation>
    <scope>IDENTIFICATION</scope>
</reference>
<dbReference type="HOGENOM" id="CLU_853457_0_0_1"/>
<protein>
    <submittedName>
        <fullName evidence="1">Uncharacterized protein</fullName>
    </submittedName>
</protein>
<dbReference type="AlphaFoldDB" id="T1K2Q7"/>
<evidence type="ECO:0000313" key="1">
    <source>
        <dbReference type="EnsemblMetazoa" id="tetur04g05950.1"/>
    </source>
</evidence>
<reference evidence="2" key="1">
    <citation type="submission" date="2011-08" db="EMBL/GenBank/DDBJ databases">
        <authorList>
            <person name="Rombauts S."/>
        </authorList>
    </citation>
    <scope>NUCLEOTIDE SEQUENCE</scope>
    <source>
        <strain evidence="2">London</strain>
    </source>
</reference>
<proteinExistence type="predicted"/>
<sequence>MLTDATLLQRVCTAVQKLRKPEVAKNNTMDKFKRTCGACAGCVSCVLMHAGDITIGIPDEHNPFHCWSYSIQFHQLLQLPEFQAEAWLGRNNGGLGQLYEIQSSNLDLRGVCSRDKTYLDGLLPQALFPEFGHWRTLCEPRSAAFLNELDSSTRKDVLQEVAGELVDSMNRKRRPITCECYLRILTSVIPRPEVMETDFWWFHLALVILRVHMANNCPFITFFARVGAVWTLISFVNSLWQLQVCWIMQNNPITLRIGTDRLHNRLIFLGMPKFIASEKVQSTLKYRFLVIPRFGTDLQKILNAHEKFSLKTTYSIYIHSNIKASI</sequence>
<name>T1K2Q7_TETUR</name>
<dbReference type="EMBL" id="CAEY01001367">
    <property type="status" value="NOT_ANNOTATED_CDS"/>
    <property type="molecule type" value="Genomic_DNA"/>
</dbReference>